<dbReference type="AlphaFoldDB" id="A0A812J775"/>
<keyword evidence="1" id="KW-0233">DNA recombination</keyword>
<evidence type="ECO:0000259" key="2">
    <source>
        <dbReference type="PROSITE" id="PS51898"/>
    </source>
</evidence>
<dbReference type="InterPro" id="IPR002104">
    <property type="entry name" value="Integrase_catalytic"/>
</dbReference>
<evidence type="ECO:0000256" key="1">
    <source>
        <dbReference type="ARBA" id="ARBA00023172"/>
    </source>
</evidence>
<dbReference type="GO" id="GO:0015074">
    <property type="term" value="P:DNA integration"/>
    <property type="evidence" value="ECO:0007669"/>
    <property type="project" value="InterPro"/>
</dbReference>
<keyword evidence="5" id="KW-1185">Reference proteome</keyword>
<accession>A0A812J775</accession>
<dbReference type="SUPFAM" id="SSF56349">
    <property type="entry name" value="DNA breaking-rejoining enzymes"/>
    <property type="match status" value="1"/>
</dbReference>
<evidence type="ECO:0000313" key="3">
    <source>
        <dbReference type="EMBL" id="CAE7201576.1"/>
    </source>
</evidence>
<evidence type="ECO:0000313" key="5">
    <source>
        <dbReference type="Proteomes" id="UP000604046"/>
    </source>
</evidence>
<dbReference type="InterPro" id="IPR011010">
    <property type="entry name" value="DNA_brk_join_enz"/>
</dbReference>
<protein>
    <recommendedName>
        <fullName evidence="2">Tyr recombinase domain-containing protein</fullName>
    </recommendedName>
</protein>
<dbReference type="PROSITE" id="PS51898">
    <property type="entry name" value="TYR_RECOMBINASE"/>
    <property type="match status" value="1"/>
</dbReference>
<dbReference type="GO" id="GO:0006310">
    <property type="term" value="P:DNA recombination"/>
    <property type="evidence" value="ECO:0007669"/>
    <property type="project" value="UniProtKB-KW"/>
</dbReference>
<sequence>MAGQKKSRKGIKLGQAPALSVSTWAQWIKFVGQEAGARMAMILSLTYMFGLRCSEALTLKRSDFSFHGDIPKLVVTGETQGNRKSPGEVYCRKKHMCWLKSVFKSGYTVERTKKHKHGKGRKKTITRQDKYEIPSEGFLFRSRKEAKQPHLHYHAVYAQVKRLAPRFLEHLRNQGQKWGPEVAKLRPHSGRATLITELLGDGMSTALSMKFARHAPGSVKVHLKYGRLTLKDVKAACDKMDSKGSTWPDFSRVPTAKLKRARLDIDQELRKRVKN</sequence>
<dbReference type="Proteomes" id="UP000604046">
    <property type="component" value="Unassembled WGS sequence"/>
</dbReference>
<proteinExistence type="predicted"/>
<organism evidence="3 5">
    <name type="scientific">Symbiodinium natans</name>
    <dbReference type="NCBI Taxonomy" id="878477"/>
    <lineage>
        <taxon>Eukaryota</taxon>
        <taxon>Sar</taxon>
        <taxon>Alveolata</taxon>
        <taxon>Dinophyceae</taxon>
        <taxon>Suessiales</taxon>
        <taxon>Symbiodiniaceae</taxon>
        <taxon>Symbiodinium</taxon>
    </lineage>
</organism>
<comment type="caution">
    <text evidence="3">The sequence shown here is derived from an EMBL/GenBank/DDBJ whole genome shotgun (WGS) entry which is preliminary data.</text>
</comment>
<dbReference type="Pfam" id="PF00589">
    <property type="entry name" value="Phage_integrase"/>
    <property type="match status" value="1"/>
</dbReference>
<evidence type="ECO:0000313" key="4">
    <source>
        <dbReference type="EMBL" id="CAE7589107.1"/>
    </source>
</evidence>
<dbReference type="CDD" id="cd00397">
    <property type="entry name" value="DNA_BRE_C"/>
    <property type="match status" value="1"/>
</dbReference>
<dbReference type="InterPro" id="IPR013762">
    <property type="entry name" value="Integrase-like_cat_sf"/>
</dbReference>
<dbReference type="OrthoDB" id="470806at2759"/>
<dbReference type="GO" id="GO:0003677">
    <property type="term" value="F:DNA binding"/>
    <property type="evidence" value="ECO:0007669"/>
    <property type="project" value="InterPro"/>
</dbReference>
<gene>
    <name evidence="4" type="ORF">SNAT2548_LOCUS33560</name>
    <name evidence="3" type="ORF">SNAT2548_LOCUS6044</name>
</gene>
<dbReference type="Gene3D" id="1.10.443.10">
    <property type="entry name" value="Intergrase catalytic core"/>
    <property type="match status" value="1"/>
</dbReference>
<dbReference type="EMBL" id="CAJNDS010002764">
    <property type="protein sequence ID" value="CAE7589107.1"/>
    <property type="molecule type" value="Genomic_DNA"/>
</dbReference>
<reference evidence="3" key="1">
    <citation type="submission" date="2021-02" db="EMBL/GenBank/DDBJ databases">
        <authorList>
            <person name="Dougan E. K."/>
            <person name="Rhodes N."/>
            <person name="Thang M."/>
            <person name="Chan C."/>
        </authorList>
    </citation>
    <scope>NUCLEOTIDE SEQUENCE</scope>
</reference>
<name>A0A812J775_9DINO</name>
<dbReference type="EMBL" id="CAJNDS010000395">
    <property type="protein sequence ID" value="CAE7201576.1"/>
    <property type="molecule type" value="Genomic_DNA"/>
</dbReference>
<feature type="domain" description="Tyr recombinase" evidence="2">
    <location>
        <begin position="14"/>
        <end position="238"/>
    </location>
</feature>